<comment type="caution">
    <text evidence="5">The sequence shown here is derived from an EMBL/GenBank/DDBJ whole genome shotgun (WGS) entry which is preliminary data.</text>
</comment>
<evidence type="ECO:0000256" key="2">
    <source>
        <dbReference type="ARBA" id="ARBA00023125"/>
    </source>
</evidence>
<sequence length="406" mass="45888">MKCANEFAFFLKVLERSGIGSREFTLPADTDLEIDAGLRRQLGVTPSVFAGCQMFFPHMEAGSVYHVTDCFYLHYLFFLLPDTPRCMVIGPYLSLRPSGQQILETAERYDLPPARAHLLEEFYPTLPRIADNSTFYAMLYSLCELLYGRQAEVRPISLEDELSPAALSVPTREADLPAAMQRLEMRYQLEDAMLQAVADGDRARLHQLLHDADLNVAVEHRLADPVRNIKNYCIVLNTVLRKAAQRGGVHPIYLDDLSRTCAARIEQLPTTGAAQRLVQEIADQYCLLVQRHSTQGYTEPVQTAMLYVRQHLAEPLSLRTVAGALDCNASYFSARFKKETGHTLTGFILQERMRLAISLLLSTRLQVQTIAQHCGFLDVNYFSRIFRQTTGCSPSEYRKTGRALQL</sequence>
<dbReference type="SMART" id="SM00342">
    <property type="entry name" value="HTH_ARAC"/>
    <property type="match status" value="1"/>
</dbReference>
<dbReference type="STRING" id="411471.SUBVAR_04152"/>
<dbReference type="PANTHER" id="PTHR43280">
    <property type="entry name" value="ARAC-FAMILY TRANSCRIPTIONAL REGULATOR"/>
    <property type="match status" value="1"/>
</dbReference>
<dbReference type="HOGENOM" id="CLU_036605_5_0_9"/>
<dbReference type="GO" id="GO:0003700">
    <property type="term" value="F:DNA-binding transcription factor activity"/>
    <property type="evidence" value="ECO:0007669"/>
    <property type="project" value="InterPro"/>
</dbReference>
<dbReference type="PROSITE" id="PS01124">
    <property type="entry name" value="HTH_ARAC_FAMILY_2"/>
    <property type="match status" value="1"/>
</dbReference>
<evidence type="ECO:0000256" key="1">
    <source>
        <dbReference type="ARBA" id="ARBA00023015"/>
    </source>
</evidence>
<dbReference type="Gene3D" id="1.10.10.60">
    <property type="entry name" value="Homeodomain-like"/>
    <property type="match status" value="2"/>
</dbReference>
<accession>D1PII7</accession>
<dbReference type="InterPro" id="IPR009057">
    <property type="entry name" value="Homeodomain-like_sf"/>
</dbReference>
<dbReference type="PROSITE" id="PS00041">
    <property type="entry name" value="HTH_ARAC_FAMILY_1"/>
    <property type="match status" value="1"/>
</dbReference>
<dbReference type="Proteomes" id="UP000003438">
    <property type="component" value="Unassembled WGS sequence"/>
</dbReference>
<dbReference type="PRINTS" id="PR00032">
    <property type="entry name" value="HTHARAC"/>
</dbReference>
<evidence type="ECO:0000256" key="3">
    <source>
        <dbReference type="ARBA" id="ARBA00023163"/>
    </source>
</evidence>
<reference evidence="5" key="1">
    <citation type="submission" date="2009-12" db="EMBL/GenBank/DDBJ databases">
        <authorList>
            <person name="Weinstock G."/>
            <person name="Sodergren E."/>
            <person name="Clifton S."/>
            <person name="Fulton L."/>
            <person name="Fulton B."/>
            <person name="Courtney L."/>
            <person name="Fronick C."/>
            <person name="Harrison M."/>
            <person name="Strong C."/>
            <person name="Farmer C."/>
            <person name="Delahaunty K."/>
            <person name="Markovic C."/>
            <person name="Hall O."/>
            <person name="Minx P."/>
            <person name="Tomlinson C."/>
            <person name="Mitreva M."/>
            <person name="Nelson J."/>
            <person name="Hou S."/>
            <person name="Wollam A."/>
            <person name="Pepin K.H."/>
            <person name="Johnson M."/>
            <person name="Bhonagiri V."/>
            <person name="Nash W.E."/>
            <person name="Warren W."/>
            <person name="Chinwalla A."/>
            <person name="Mardis E.R."/>
            <person name="Wilson R.K."/>
        </authorList>
    </citation>
    <scope>NUCLEOTIDE SEQUENCE [LARGE SCALE GENOMIC DNA]</scope>
    <source>
        <strain evidence="5">DSM 15176</strain>
    </source>
</reference>
<evidence type="ECO:0000313" key="5">
    <source>
        <dbReference type="EMBL" id="EFB77346.1"/>
    </source>
</evidence>
<dbReference type="eggNOG" id="COG2207">
    <property type="taxonomic scope" value="Bacteria"/>
</dbReference>
<proteinExistence type="predicted"/>
<dbReference type="SUPFAM" id="SSF46689">
    <property type="entry name" value="Homeodomain-like"/>
    <property type="match status" value="2"/>
</dbReference>
<dbReference type="OrthoDB" id="1817726at2"/>
<keyword evidence="3" id="KW-0804">Transcription</keyword>
<dbReference type="EMBL" id="ACBY02000011">
    <property type="protein sequence ID" value="EFB77346.1"/>
    <property type="molecule type" value="Genomic_DNA"/>
</dbReference>
<name>D1PII7_9FIRM</name>
<gene>
    <name evidence="5" type="ORF">SUBVAR_04152</name>
</gene>
<dbReference type="InterPro" id="IPR020449">
    <property type="entry name" value="Tscrpt_reg_AraC-type_HTH"/>
</dbReference>
<protein>
    <submittedName>
        <fullName evidence="5">Transcriptional regulator, AraC family</fullName>
    </submittedName>
</protein>
<organism evidence="5 6">
    <name type="scientific">Subdoligranulum variabile DSM 15176</name>
    <dbReference type="NCBI Taxonomy" id="411471"/>
    <lineage>
        <taxon>Bacteria</taxon>
        <taxon>Bacillati</taxon>
        <taxon>Bacillota</taxon>
        <taxon>Clostridia</taxon>
        <taxon>Eubacteriales</taxon>
        <taxon>Oscillospiraceae</taxon>
        <taxon>Subdoligranulum</taxon>
    </lineage>
</organism>
<evidence type="ECO:0000259" key="4">
    <source>
        <dbReference type="PROSITE" id="PS01124"/>
    </source>
</evidence>
<dbReference type="InterPro" id="IPR018060">
    <property type="entry name" value="HTH_AraC"/>
</dbReference>
<feature type="domain" description="HTH araC/xylS-type" evidence="4">
    <location>
        <begin position="302"/>
        <end position="400"/>
    </location>
</feature>
<dbReference type="GO" id="GO:0043565">
    <property type="term" value="F:sequence-specific DNA binding"/>
    <property type="evidence" value="ECO:0007669"/>
    <property type="project" value="InterPro"/>
</dbReference>
<dbReference type="InterPro" id="IPR018062">
    <property type="entry name" value="HTH_AraC-typ_CS"/>
</dbReference>
<dbReference type="Pfam" id="PF12833">
    <property type="entry name" value="HTH_18"/>
    <property type="match status" value="1"/>
</dbReference>
<keyword evidence="1" id="KW-0805">Transcription regulation</keyword>
<keyword evidence="6" id="KW-1185">Reference proteome</keyword>
<keyword evidence="2" id="KW-0238">DNA-binding</keyword>
<evidence type="ECO:0000313" key="6">
    <source>
        <dbReference type="Proteomes" id="UP000003438"/>
    </source>
</evidence>
<dbReference type="PANTHER" id="PTHR43280:SF2">
    <property type="entry name" value="HTH-TYPE TRANSCRIPTIONAL REGULATOR EXSA"/>
    <property type="match status" value="1"/>
</dbReference>
<dbReference type="AlphaFoldDB" id="D1PII7"/>
<dbReference type="RefSeq" id="WP_007045599.1">
    <property type="nucleotide sequence ID" value="NZ_GG704769.1"/>
</dbReference>